<sequence length="86" mass="9694">MNSNQDQETSNQARLCVKGCGFFGSEATGGIKRVGLTGFKCRCDRVFCSTHRYAEAHECTFDYKKMERQRLAKNNPLVQAAKVDKL</sequence>
<keyword evidence="3 5" id="KW-0863">Zinc-finger</keyword>
<feature type="domain" description="AN1-type" evidence="6">
    <location>
        <begin position="18"/>
        <end position="67"/>
    </location>
</feature>
<dbReference type="GO" id="GO:0003677">
    <property type="term" value="F:DNA binding"/>
    <property type="evidence" value="ECO:0007669"/>
    <property type="project" value="InterPro"/>
</dbReference>
<dbReference type="PANTHER" id="PTHR10634">
    <property type="entry name" value="AN1-TYPE ZINC FINGER PROTEIN"/>
    <property type="match status" value="1"/>
</dbReference>
<evidence type="ECO:0000256" key="1">
    <source>
        <dbReference type="ARBA" id="ARBA00003732"/>
    </source>
</evidence>
<proteinExistence type="predicted"/>
<keyword evidence="2" id="KW-0479">Metal-binding</keyword>
<dbReference type="EMBL" id="JALJOU010000061">
    <property type="protein sequence ID" value="KAK9826866.1"/>
    <property type="molecule type" value="Genomic_DNA"/>
</dbReference>
<dbReference type="PROSITE" id="PS51039">
    <property type="entry name" value="ZF_AN1"/>
    <property type="match status" value="1"/>
</dbReference>
<evidence type="ECO:0000256" key="3">
    <source>
        <dbReference type="ARBA" id="ARBA00022771"/>
    </source>
</evidence>
<dbReference type="Pfam" id="PF01428">
    <property type="entry name" value="zf-AN1"/>
    <property type="match status" value="1"/>
</dbReference>
<organism evidence="7 8">
    <name type="scientific">Elliptochloris bilobata</name>
    <dbReference type="NCBI Taxonomy" id="381761"/>
    <lineage>
        <taxon>Eukaryota</taxon>
        <taxon>Viridiplantae</taxon>
        <taxon>Chlorophyta</taxon>
        <taxon>core chlorophytes</taxon>
        <taxon>Trebouxiophyceae</taxon>
        <taxon>Trebouxiophyceae incertae sedis</taxon>
        <taxon>Elliptochloris clade</taxon>
        <taxon>Elliptochloris</taxon>
    </lineage>
</organism>
<dbReference type="InterPro" id="IPR000058">
    <property type="entry name" value="Znf_AN1"/>
</dbReference>
<evidence type="ECO:0000259" key="6">
    <source>
        <dbReference type="PROSITE" id="PS51039"/>
    </source>
</evidence>
<dbReference type="Proteomes" id="UP001445335">
    <property type="component" value="Unassembled WGS sequence"/>
</dbReference>
<dbReference type="InterPro" id="IPR002653">
    <property type="entry name" value="Znf_A20"/>
</dbReference>
<reference evidence="7 8" key="1">
    <citation type="journal article" date="2024" name="Nat. Commun.">
        <title>Phylogenomics reveals the evolutionary origins of lichenization in chlorophyte algae.</title>
        <authorList>
            <person name="Puginier C."/>
            <person name="Libourel C."/>
            <person name="Otte J."/>
            <person name="Skaloud P."/>
            <person name="Haon M."/>
            <person name="Grisel S."/>
            <person name="Petersen M."/>
            <person name="Berrin J.G."/>
            <person name="Delaux P.M."/>
            <person name="Dal Grande F."/>
            <person name="Keller J."/>
        </authorList>
    </citation>
    <scope>NUCLEOTIDE SEQUENCE [LARGE SCALE GENOMIC DNA]</scope>
    <source>
        <strain evidence="7 8">SAG 245.80</strain>
    </source>
</reference>
<name>A0AAW1R024_9CHLO</name>
<dbReference type="Pfam" id="PF01754">
    <property type="entry name" value="zf-A20"/>
    <property type="match status" value="1"/>
</dbReference>
<evidence type="ECO:0000256" key="5">
    <source>
        <dbReference type="PROSITE-ProRule" id="PRU00449"/>
    </source>
</evidence>
<evidence type="ECO:0000313" key="7">
    <source>
        <dbReference type="EMBL" id="KAK9826866.1"/>
    </source>
</evidence>
<accession>A0AAW1R024</accession>
<dbReference type="SUPFAM" id="SSF118310">
    <property type="entry name" value="AN1-like Zinc finger"/>
    <property type="match status" value="1"/>
</dbReference>
<dbReference type="AlphaFoldDB" id="A0AAW1R024"/>
<comment type="function">
    <text evidence="1">May be involved in environmental stress response.</text>
</comment>
<evidence type="ECO:0000256" key="2">
    <source>
        <dbReference type="ARBA" id="ARBA00022723"/>
    </source>
</evidence>
<evidence type="ECO:0000256" key="4">
    <source>
        <dbReference type="ARBA" id="ARBA00022833"/>
    </source>
</evidence>
<comment type="caution">
    <text evidence="7">The sequence shown here is derived from an EMBL/GenBank/DDBJ whole genome shotgun (WGS) entry which is preliminary data.</text>
</comment>
<protein>
    <recommendedName>
        <fullName evidence="6">AN1-type domain-containing protein</fullName>
    </recommendedName>
</protein>
<dbReference type="InterPro" id="IPR035896">
    <property type="entry name" value="AN1-like_Znf"/>
</dbReference>
<dbReference type="Gene3D" id="4.10.1110.10">
    <property type="entry name" value="AN1-like Zinc finger"/>
    <property type="match status" value="1"/>
</dbReference>
<keyword evidence="4" id="KW-0862">Zinc</keyword>
<dbReference type="InterPro" id="IPR050652">
    <property type="entry name" value="AN1_A20_ZnFinger"/>
</dbReference>
<dbReference type="GO" id="GO:0008270">
    <property type="term" value="F:zinc ion binding"/>
    <property type="evidence" value="ECO:0007669"/>
    <property type="project" value="UniProtKB-KW"/>
</dbReference>
<keyword evidence="8" id="KW-1185">Reference proteome</keyword>
<evidence type="ECO:0000313" key="8">
    <source>
        <dbReference type="Proteomes" id="UP001445335"/>
    </source>
</evidence>
<dbReference type="SMART" id="SM00154">
    <property type="entry name" value="ZnF_AN1"/>
    <property type="match status" value="1"/>
</dbReference>
<gene>
    <name evidence="7" type="ORF">WJX81_001930</name>
</gene>